<dbReference type="InterPro" id="IPR053958">
    <property type="entry name" value="HMGCR/SNAP/NPC1-like_SSD"/>
</dbReference>
<dbReference type="PROSITE" id="PS50156">
    <property type="entry name" value="SSD"/>
    <property type="match status" value="1"/>
</dbReference>
<dbReference type="AlphaFoldDB" id="A0AAE0H521"/>
<evidence type="ECO:0000256" key="2">
    <source>
        <dbReference type="SAM" id="MobiDB-lite"/>
    </source>
</evidence>
<feature type="compositionally biased region" description="Polar residues" evidence="2">
    <location>
        <begin position="84"/>
        <end position="93"/>
    </location>
</feature>
<dbReference type="SUPFAM" id="SSF82866">
    <property type="entry name" value="Multidrug efflux transporter AcrB transmembrane domain"/>
    <property type="match status" value="1"/>
</dbReference>
<dbReference type="InterPro" id="IPR051697">
    <property type="entry name" value="Patched_domain-protein"/>
</dbReference>
<feature type="transmembrane region" description="Helical" evidence="3">
    <location>
        <begin position="399"/>
        <end position="423"/>
    </location>
</feature>
<organism evidence="5 6">
    <name type="scientific">Cymbomonas tetramitiformis</name>
    <dbReference type="NCBI Taxonomy" id="36881"/>
    <lineage>
        <taxon>Eukaryota</taxon>
        <taxon>Viridiplantae</taxon>
        <taxon>Chlorophyta</taxon>
        <taxon>Pyramimonadophyceae</taxon>
        <taxon>Pyramimonadales</taxon>
        <taxon>Pyramimonadaceae</taxon>
        <taxon>Cymbomonas</taxon>
    </lineage>
</organism>
<gene>
    <name evidence="5" type="ORF">CYMTET_3442</name>
</gene>
<dbReference type="Gene3D" id="1.20.1640.10">
    <property type="entry name" value="Multidrug efflux transporter AcrB transmembrane domain"/>
    <property type="match status" value="1"/>
</dbReference>
<reference evidence="5 6" key="1">
    <citation type="journal article" date="2015" name="Genome Biol. Evol.">
        <title>Comparative Genomics of a Bacterivorous Green Alga Reveals Evolutionary Causalities and Consequences of Phago-Mixotrophic Mode of Nutrition.</title>
        <authorList>
            <person name="Burns J.A."/>
            <person name="Paasch A."/>
            <person name="Narechania A."/>
            <person name="Kim E."/>
        </authorList>
    </citation>
    <scope>NUCLEOTIDE SEQUENCE [LARGE SCALE GENOMIC DNA]</scope>
    <source>
        <strain evidence="5 6">PLY_AMNH</strain>
    </source>
</reference>
<accession>A0AAE0H521</accession>
<feature type="non-terminal residue" evidence="5">
    <location>
        <position position="476"/>
    </location>
</feature>
<comment type="caution">
    <text evidence="5">The sequence shown here is derived from an EMBL/GenBank/DDBJ whole genome shotgun (WGS) entry which is preliminary data.</text>
</comment>
<name>A0AAE0H521_9CHLO</name>
<feature type="region of interest" description="Disordered" evidence="2">
    <location>
        <begin position="43"/>
        <end position="99"/>
    </location>
</feature>
<dbReference type="EMBL" id="LGRX02000235">
    <property type="protein sequence ID" value="KAK3289086.1"/>
    <property type="molecule type" value="Genomic_DNA"/>
</dbReference>
<sequence>MLSRHEVRQHTRQAWLTSDEADVTQEPRNSILAWLDTESSKERFGSAQSRAQSRAQHAPVVGQAIAPADRRPNSSAPSDAPSDKTQTSTNSSARNEEDGEVDDTWPFIYICYASAMLYCNEKFANALGVWGRFIATNPWKVIFVSTLISCLCGTSFSLLDLEKDGEKLWVPQQTQIWSNKEWVEEYYGEPDAFAKVYVTVPGGGRGSVLRVNYIRELFKIDAALRNISIDSESYDTGICSNRSGGCYDAGVLRFWCSYEDFTTEVVNSPDSHMALIQAVNRKTYCSGQEAVKLQIFGVPTTDNRGNVLAAEVLSIEYRISGSHSASAAWRTEFLNVLDESSKVDTLDVYYLEEDSIDDEVKQSVTDDFSLLLMSCMLTLTLLFSMHIRGDGVQSCVSLALAGMMSIGLSFVMGYGICIFAQILFTPLCLLLPFILLGIGMDDILVLTETLNVSSLPRPLDLLLQVRDLRTLFLLEQ</sequence>
<keyword evidence="3" id="KW-0472">Membrane</keyword>
<protein>
    <recommendedName>
        <fullName evidence="4">SSD domain-containing protein</fullName>
    </recommendedName>
</protein>
<dbReference type="InterPro" id="IPR000731">
    <property type="entry name" value="SSD"/>
</dbReference>
<comment type="similarity">
    <text evidence="1">Belongs to the patched family.</text>
</comment>
<feature type="compositionally biased region" description="Low complexity" evidence="2">
    <location>
        <begin position="46"/>
        <end position="56"/>
    </location>
</feature>
<feature type="domain" description="SSD" evidence="4">
    <location>
        <begin position="367"/>
        <end position="448"/>
    </location>
</feature>
<keyword evidence="3" id="KW-0812">Transmembrane</keyword>
<evidence type="ECO:0000256" key="1">
    <source>
        <dbReference type="ARBA" id="ARBA00005585"/>
    </source>
</evidence>
<keyword evidence="6" id="KW-1185">Reference proteome</keyword>
<feature type="transmembrane region" description="Helical" evidence="3">
    <location>
        <begin position="429"/>
        <end position="447"/>
    </location>
</feature>
<proteinExistence type="inferred from homology"/>
<evidence type="ECO:0000313" key="6">
    <source>
        <dbReference type="Proteomes" id="UP001190700"/>
    </source>
</evidence>
<evidence type="ECO:0000313" key="5">
    <source>
        <dbReference type="EMBL" id="KAK3289086.1"/>
    </source>
</evidence>
<dbReference type="PANTHER" id="PTHR10796">
    <property type="entry name" value="PATCHED-RELATED"/>
    <property type="match status" value="1"/>
</dbReference>
<keyword evidence="3" id="KW-1133">Transmembrane helix</keyword>
<dbReference type="Pfam" id="PF12349">
    <property type="entry name" value="Sterol-sensing"/>
    <property type="match status" value="1"/>
</dbReference>
<dbReference type="GO" id="GO:0016020">
    <property type="term" value="C:membrane"/>
    <property type="evidence" value="ECO:0007669"/>
    <property type="project" value="TreeGrafter"/>
</dbReference>
<dbReference type="PANTHER" id="PTHR10796:SF92">
    <property type="entry name" value="PATCHED-RELATED, ISOFORM A"/>
    <property type="match status" value="1"/>
</dbReference>
<dbReference type="Proteomes" id="UP001190700">
    <property type="component" value="Unassembled WGS sequence"/>
</dbReference>
<evidence type="ECO:0000259" key="4">
    <source>
        <dbReference type="PROSITE" id="PS50156"/>
    </source>
</evidence>
<evidence type="ECO:0000256" key="3">
    <source>
        <dbReference type="SAM" id="Phobius"/>
    </source>
</evidence>